<name>A0ABX7P2E5_9BACT</name>
<evidence type="ECO:0000313" key="4">
    <source>
        <dbReference type="Proteomes" id="UP000662747"/>
    </source>
</evidence>
<dbReference type="InterPro" id="IPR001464">
    <property type="entry name" value="Annexin"/>
</dbReference>
<gene>
    <name evidence="3" type="ORF">JY651_51090</name>
</gene>
<dbReference type="PRINTS" id="PR00196">
    <property type="entry name" value="ANNEXIN"/>
</dbReference>
<dbReference type="Proteomes" id="UP000662747">
    <property type="component" value="Chromosome"/>
</dbReference>
<organism evidence="3 4">
    <name type="scientific">Pyxidicoccus parkwayensis</name>
    <dbReference type="NCBI Taxonomy" id="2813578"/>
    <lineage>
        <taxon>Bacteria</taxon>
        <taxon>Pseudomonadati</taxon>
        <taxon>Myxococcota</taxon>
        <taxon>Myxococcia</taxon>
        <taxon>Myxococcales</taxon>
        <taxon>Cystobacterineae</taxon>
        <taxon>Myxococcaceae</taxon>
        <taxon>Pyxidicoccus</taxon>
    </lineage>
</organism>
<reference evidence="3 4" key="1">
    <citation type="submission" date="2021-02" db="EMBL/GenBank/DDBJ databases">
        <title>De Novo genome assembly of isolated myxobacteria.</title>
        <authorList>
            <person name="Stevens D.C."/>
        </authorList>
    </citation>
    <scope>NUCLEOTIDE SEQUENCE [LARGE SCALE GENOMIC DNA]</scope>
    <source>
        <strain evidence="4">SCPEA02</strain>
    </source>
</reference>
<dbReference type="PROSITE" id="PS51897">
    <property type="entry name" value="ANNEXIN_2"/>
    <property type="match status" value="2"/>
</dbReference>
<evidence type="ECO:0000256" key="2">
    <source>
        <dbReference type="SAM" id="MobiDB-lite"/>
    </source>
</evidence>
<feature type="compositionally biased region" description="Polar residues" evidence="2">
    <location>
        <begin position="7"/>
        <end position="23"/>
    </location>
</feature>
<dbReference type="SUPFAM" id="SSF47874">
    <property type="entry name" value="Annexin"/>
    <property type="match status" value="1"/>
</dbReference>
<proteinExistence type="predicted"/>
<dbReference type="PANTHER" id="PTHR10502">
    <property type="entry name" value="ANNEXIN"/>
    <property type="match status" value="1"/>
</dbReference>
<keyword evidence="1" id="KW-0677">Repeat</keyword>
<feature type="compositionally biased region" description="Low complexity" evidence="2">
    <location>
        <begin position="74"/>
        <end position="88"/>
    </location>
</feature>
<evidence type="ECO:0000313" key="3">
    <source>
        <dbReference type="EMBL" id="QSQ23333.1"/>
    </source>
</evidence>
<feature type="compositionally biased region" description="Basic and acidic residues" evidence="2">
    <location>
        <begin position="27"/>
        <end position="43"/>
    </location>
</feature>
<dbReference type="SMART" id="SM00335">
    <property type="entry name" value="ANX"/>
    <property type="match status" value="2"/>
</dbReference>
<dbReference type="EMBL" id="CP071090">
    <property type="protein sequence ID" value="QSQ23333.1"/>
    <property type="molecule type" value="Genomic_DNA"/>
</dbReference>
<dbReference type="PANTHER" id="PTHR10502:SF26">
    <property type="entry name" value="ANNEXIN A5"/>
    <property type="match status" value="1"/>
</dbReference>
<dbReference type="Gene3D" id="1.10.220.10">
    <property type="entry name" value="Annexin"/>
    <property type="match status" value="3"/>
</dbReference>
<accession>A0ABX7P2E5</accession>
<dbReference type="InterPro" id="IPR018502">
    <property type="entry name" value="Annexin_repeat"/>
</dbReference>
<feature type="compositionally biased region" description="Low complexity" evidence="2">
    <location>
        <begin position="98"/>
        <end position="128"/>
    </location>
</feature>
<evidence type="ECO:0000256" key="1">
    <source>
        <dbReference type="ARBA" id="ARBA00022737"/>
    </source>
</evidence>
<dbReference type="RefSeq" id="WP_206724908.1">
    <property type="nucleotide sequence ID" value="NZ_CP071090.1"/>
</dbReference>
<protein>
    <submittedName>
        <fullName evidence="3">Annexin</fullName>
    </submittedName>
</protein>
<feature type="region of interest" description="Disordered" evidence="2">
    <location>
        <begin position="1"/>
        <end position="155"/>
    </location>
</feature>
<keyword evidence="4" id="KW-1185">Reference proteome</keyword>
<dbReference type="Pfam" id="PF00191">
    <property type="entry name" value="Annexin"/>
    <property type="match status" value="2"/>
</dbReference>
<sequence>MRVNDGASRTTGTGEASGSGQSSAAAEAERAAREAQRAAEEAARAAAEAARAQAAQAAQAQARAEAAAKKAQDALKQAQAALAQAQKQGAPKSELTRAEQAVARANTAAQQAAASAKSAGNRASNASSFVPAAPLAAPPTRQTPAGPPGVTPGYTKEQAAKDATELYRSMKGGLTGWGTDEDKLFATLDKKSPGDLALIRQSFKEHYNLDLDSTIREELSGDDLTRANSILAGNKGSAGAAAIQQQTGWFGDKDAILKTLQQSSPAERQSIARSFQQMYGKDHKDIQASSPEEFMRKALEPDLNDAQKTQLRSLLATTSATAPAQVNQLEASAARSKVNDALQGFFGADSQKVFDTIKDLPPEQKKILLADPSLQAEMQKKLSKEDYTRARGMLEGNNAAASAAQINSATQGWFGADKSAILDVLKNTKPEELPALKAEFQKQTGRSLESEVRGWGGNDAAVGLRYLNPPAANDKLGQAQADAERLHRAMDGMGTDEAALREVLGNKSKAQINDITAAYKQLYGKDLRSDLTSELGGRDKFEIVDQMFDLGAVDMNAPDAAQQQAARLRAQQKFERSDGLGVIDTIQTWTKGESDSARLERNLTAAETAIATGNTDAANRRLGYSTDDVKDVQETKDSTADMAATAAVVVVTTAAVVATGGAATPLAVAGYAALGAGTRVATQAYFKGDSLGTDGLMQQGALGAVEGATAVIPLPKGLGGGSVAAIEGAEQVAKQTVVQRLKGAAIQGAWEGGIGGATSGAVDQAMQSETWQNGLMPGLAQVGDRAVRDGTIGTVFGAGTGVAVDGVMQGASRLTKPKDIPVVHNPDLPGNTTHVRYDNGKVRIEAGPHATPEQIQAHLETARTLQKYEGPLGQIRQLKDRINQAITGRPGFGTQGFESQLEVKKLKGMLTELEGVQQRIDDRIRATAGKPDAATVAERAALEKEIANVQAQLRIHEVQVRSLDVGRGYVAKFDKNTERVFAGHVAELKQIESGLGALRPDESSLTKLIDHAADLKATGKLEGMDDWIRAASSQSGSRDDLIQRMAELNRAVQQAETLPAGQRIRLDGTGAGPFNLKLEAAGAARTPGALEQSTRAAYSTPEQREAFDIWAARTASSGADVEKVLAKMPPHVRDKQVSDIAADVADIRSPSRARHTENLLDPINPQLAHTVQNGNITVHYEARPPDAHELAQAQKLAAARGEEVHIFGDDAAGRSYPGIDGTIGNPKRPMQLKFVPASTDASAARSMAQGALEHAQHTGMKNVEVFIEVEGRSRADIAAAWNGPLKGNSPPPLGATIDGNAVKRIEIQAADGRMEVVFNPATGAYSFNNL</sequence>
<feature type="compositionally biased region" description="Low complexity" evidence="2">
    <location>
        <begin position="44"/>
        <end position="65"/>
    </location>
</feature>
<dbReference type="InterPro" id="IPR037104">
    <property type="entry name" value="Annexin_sf"/>
</dbReference>